<sequence length="147" mass="17056">MTKFLSLLIFFCVISINAQTSWDTKEQSYIGGVYIVGLIDLQTEKISDLTPKGKDVEIIFDPFYDTYKITWSQENGYVEFYLKPDQKVSGGTIYKNVNAKNGTKNVFFIHNYLKTEKRLMLMTVEPFTQNNKNYKIAFIFDDLKPTS</sequence>
<dbReference type="RefSeq" id="WP_125014310.1">
    <property type="nucleotide sequence ID" value="NZ_RQVR01000044.1"/>
</dbReference>
<dbReference type="Proteomes" id="UP000271937">
    <property type="component" value="Unassembled WGS sequence"/>
</dbReference>
<keyword evidence="1" id="KW-0732">Signal</keyword>
<gene>
    <name evidence="2" type="ORF">EG849_15400</name>
</gene>
<dbReference type="AlphaFoldDB" id="A0A3P3VWS8"/>
<reference evidence="2 3" key="1">
    <citation type="submission" date="2018-11" db="EMBL/GenBank/DDBJ databases">
        <title>Flavobacterium sp. nov., YIM 102600 draft genome.</title>
        <authorList>
            <person name="Li G."/>
            <person name="Jiang Y."/>
        </authorList>
    </citation>
    <scope>NUCLEOTIDE SEQUENCE [LARGE SCALE GENOMIC DNA]</scope>
    <source>
        <strain evidence="2 3">YIM 102600</strain>
    </source>
</reference>
<name>A0A3P3VWS8_9FLAO</name>
<keyword evidence="3" id="KW-1185">Reference proteome</keyword>
<protein>
    <submittedName>
        <fullName evidence="2">Uncharacterized protein</fullName>
    </submittedName>
</protein>
<dbReference type="EMBL" id="RQVR01000044">
    <property type="protein sequence ID" value="RRJ87150.1"/>
    <property type="molecule type" value="Genomic_DNA"/>
</dbReference>
<feature type="chain" id="PRO_5018303366" evidence="1">
    <location>
        <begin position="21"/>
        <end position="147"/>
    </location>
</feature>
<organism evidence="2 3">
    <name type="scientific">Flavobacterium macacae</name>
    <dbReference type="NCBI Taxonomy" id="2488993"/>
    <lineage>
        <taxon>Bacteria</taxon>
        <taxon>Pseudomonadati</taxon>
        <taxon>Bacteroidota</taxon>
        <taxon>Flavobacteriia</taxon>
        <taxon>Flavobacteriales</taxon>
        <taxon>Flavobacteriaceae</taxon>
        <taxon>Flavobacterium</taxon>
    </lineage>
</organism>
<accession>A0A3P3VWS8</accession>
<feature type="signal peptide" evidence="1">
    <location>
        <begin position="1"/>
        <end position="20"/>
    </location>
</feature>
<evidence type="ECO:0000313" key="2">
    <source>
        <dbReference type="EMBL" id="RRJ87150.1"/>
    </source>
</evidence>
<evidence type="ECO:0000256" key="1">
    <source>
        <dbReference type="SAM" id="SignalP"/>
    </source>
</evidence>
<comment type="caution">
    <text evidence="2">The sequence shown here is derived from an EMBL/GenBank/DDBJ whole genome shotgun (WGS) entry which is preliminary data.</text>
</comment>
<evidence type="ECO:0000313" key="3">
    <source>
        <dbReference type="Proteomes" id="UP000271937"/>
    </source>
</evidence>
<proteinExistence type="predicted"/>